<dbReference type="AlphaFoldDB" id="A0A6P7GJQ7"/>
<evidence type="ECO:0000313" key="1">
    <source>
        <dbReference type="RefSeq" id="XP_028149884.1"/>
    </source>
</evidence>
<protein>
    <submittedName>
        <fullName evidence="1">Uncharacterized protein LOC114343277</fullName>
    </submittedName>
</protein>
<accession>A0A6P7GJQ7</accession>
<organism evidence="1">
    <name type="scientific">Diabrotica virgifera virgifera</name>
    <name type="common">western corn rootworm</name>
    <dbReference type="NCBI Taxonomy" id="50390"/>
    <lineage>
        <taxon>Eukaryota</taxon>
        <taxon>Metazoa</taxon>
        <taxon>Ecdysozoa</taxon>
        <taxon>Arthropoda</taxon>
        <taxon>Hexapoda</taxon>
        <taxon>Insecta</taxon>
        <taxon>Pterygota</taxon>
        <taxon>Neoptera</taxon>
        <taxon>Endopterygota</taxon>
        <taxon>Coleoptera</taxon>
        <taxon>Polyphaga</taxon>
        <taxon>Cucujiformia</taxon>
        <taxon>Chrysomeloidea</taxon>
        <taxon>Chrysomelidae</taxon>
        <taxon>Galerucinae</taxon>
        <taxon>Diabroticina</taxon>
        <taxon>Diabroticites</taxon>
        <taxon>Diabrotica</taxon>
    </lineage>
</organism>
<sequence length="146" mass="16794">MMATSDKPHPLASIGHNVTIPIPDEIIPQTNDEDVYKNATNMEYFRNYSGGHKTFLPSNFYRGSRYQPRLSNMMLDIQLDQNKVLPDAAAEKLFHKTMILCHSKCHQGRAPVRVTGACVQKRILAPLKAFWFMFFIYFLKVGRCLK</sequence>
<dbReference type="RefSeq" id="XP_028149884.1">
    <property type="nucleotide sequence ID" value="XM_028294083.1"/>
</dbReference>
<reference evidence="1" key="1">
    <citation type="submission" date="2025-08" db="UniProtKB">
        <authorList>
            <consortium name="RefSeq"/>
        </authorList>
    </citation>
    <scope>IDENTIFICATION</scope>
    <source>
        <tissue evidence="1">Whole insect</tissue>
    </source>
</reference>
<proteinExistence type="predicted"/>
<dbReference type="InParanoid" id="A0A6P7GJQ7"/>
<name>A0A6P7GJQ7_DIAVI</name>
<gene>
    <name evidence="1" type="primary">LOC114343277</name>
</gene>